<protein>
    <submittedName>
        <fullName evidence="2">Uncharacterized protein</fullName>
    </submittedName>
</protein>
<gene>
    <name evidence="2" type="ORF">EMPG_13320</name>
</gene>
<dbReference type="OrthoDB" id="4181419at2759"/>
<feature type="region of interest" description="Disordered" evidence="1">
    <location>
        <begin position="37"/>
        <end position="58"/>
    </location>
</feature>
<dbReference type="Proteomes" id="UP000053573">
    <property type="component" value="Unassembled WGS sequence"/>
</dbReference>
<dbReference type="AlphaFoldDB" id="A0A0H1BK39"/>
<evidence type="ECO:0000313" key="2">
    <source>
        <dbReference type="EMBL" id="KLJ11488.1"/>
    </source>
</evidence>
<reference evidence="3" key="1">
    <citation type="journal article" date="2015" name="PLoS Genet.">
        <title>The dynamic genome and transcriptome of the human fungal pathogen Blastomyces and close relative Emmonsia.</title>
        <authorList>
            <person name="Munoz J.F."/>
            <person name="Gauthier G.M."/>
            <person name="Desjardins C.A."/>
            <person name="Gallo J.E."/>
            <person name="Holder J."/>
            <person name="Sullivan T.D."/>
            <person name="Marty A.J."/>
            <person name="Carmen J.C."/>
            <person name="Chen Z."/>
            <person name="Ding L."/>
            <person name="Gujja S."/>
            <person name="Magrini V."/>
            <person name="Misas E."/>
            <person name="Mitreva M."/>
            <person name="Priest M."/>
            <person name="Saif S."/>
            <person name="Whiston E.A."/>
            <person name="Young S."/>
            <person name="Zeng Q."/>
            <person name="Goldman W.E."/>
            <person name="Mardis E.R."/>
            <person name="Taylor J.W."/>
            <person name="McEwen J.G."/>
            <person name="Clay O.K."/>
            <person name="Klein B.S."/>
            <person name="Cuomo C.A."/>
        </authorList>
    </citation>
    <scope>NUCLEOTIDE SEQUENCE [LARGE SCALE GENOMIC DNA]</scope>
    <source>
        <strain evidence="3">UAMH 139</strain>
    </source>
</reference>
<sequence length="58" mass="6637">MDEFDGGSSIEYDSAIIAYLESAGRPADELKQRIHQSHIEPFQPPELNQKSFHISSRY</sequence>
<evidence type="ECO:0000313" key="3">
    <source>
        <dbReference type="Proteomes" id="UP000053573"/>
    </source>
</evidence>
<evidence type="ECO:0000256" key="1">
    <source>
        <dbReference type="SAM" id="MobiDB-lite"/>
    </source>
</evidence>
<organism evidence="2 3">
    <name type="scientific">Blastomyces silverae</name>
    <dbReference type="NCBI Taxonomy" id="2060906"/>
    <lineage>
        <taxon>Eukaryota</taxon>
        <taxon>Fungi</taxon>
        <taxon>Dikarya</taxon>
        <taxon>Ascomycota</taxon>
        <taxon>Pezizomycotina</taxon>
        <taxon>Eurotiomycetes</taxon>
        <taxon>Eurotiomycetidae</taxon>
        <taxon>Onygenales</taxon>
        <taxon>Ajellomycetaceae</taxon>
        <taxon>Blastomyces</taxon>
    </lineage>
</organism>
<accession>A0A0H1BK39</accession>
<comment type="caution">
    <text evidence="2">The sequence shown here is derived from an EMBL/GenBank/DDBJ whole genome shotgun (WGS) entry which is preliminary data.</text>
</comment>
<name>A0A0H1BK39_9EURO</name>
<keyword evidence="3" id="KW-1185">Reference proteome</keyword>
<feature type="compositionally biased region" description="Polar residues" evidence="1">
    <location>
        <begin position="46"/>
        <end position="58"/>
    </location>
</feature>
<dbReference type="EMBL" id="LDEV01001543">
    <property type="protein sequence ID" value="KLJ11488.1"/>
    <property type="molecule type" value="Genomic_DNA"/>
</dbReference>
<proteinExistence type="predicted"/>